<proteinExistence type="predicted"/>
<organism evidence="2 3">
    <name type="scientific">Carassius auratus</name>
    <name type="common">Goldfish</name>
    <dbReference type="NCBI Taxonomy" id="7957"/>
    <lineage>
        <taxon>Eukaryota</taxon>
        <taxon>Metazoa</taxon>
        <taxon>Chordata</taxon>
        <taxon>Craniata</taxon>
        <taxon>Vertebrata</taxon>
        <taxon>Euteleostomi</taxon>
        <taxon>Actinopterygii</taxon>
        <taxon>Neopterygii</taxon>
        <taxon>Teleostei</taxon>
        <taxon>Ostariophysi</taxon>
        <taxon>Cypriniformes</taxon>
        <taxon>Cyprinidae</taxon>
        <taxon>Cyprininae</taxon>
        <taxon>Carassius</taxon>
    </lineage>
</organism>
<dbReference type="InterPro" id="IPR036397">
    <property type="entry name" value="RNaseH_sf"/>
</dbReference>
<dbReference type="PANTHER" id="PTHR46791:SF5">
    <property type="entry name" value="CLR5 DOMAIN-CONTAINING PROTEIN-RELATED"/>
    <property type="match status" value="1"/>
</dbReference>
<dbReference type="InterPro" id="IPR058913">
    <property type="entry name" value="Integrase_dom_put"/>
</dbReference>
<dbReference type="GO" id="GO:0003676">
    <property type="term" value="F:nucleic acid binding"/>
    <property type="evidence" value="ECO:0007669"/>
    <property type="project" value="InterPro"/>
</dbReference>
<feature type="domain" description="Integrase catalytic" evidence="1">
    <location>
        <begin position="214"/>
        <end position="395"/>
    </location>
</feature>
<dbReference type="KEGG" id="caua:113047304"/>
<dbReference type="PANTHER" id="PTHR46791">
    <property type="entry name" value="EXPRESSED PROTEIN"/>
    <property type="match status" value="1"/>
</dbReference>
<dbReference type="PROSITE" id="PS50994">
    <property type="entry name" value="INTEGRASE"/>
    <property type="match status" value="1"/>
</dbReference>
<evidence type="ECO:0000259" key="1">
    <source>
        <dbReference type="PROSITE" id="PS50994"/>
    </source>
</evidence>
<protein>
    <submittedName>
        <fullName evidence="3">Uncharacterized protein LOC113047304</fullName>
    </submittedName>
</protein>
<accession>A0A6P6JZN2</accession>
<dbReference type="RefSeq" id="XP_026064447.1">
    <property type="nucleotide sequence ID" value="XM_026208662.1"/>
</dbReference>
<dbReference type="AlphaFoldDB" id="A0A6P6JZN2"/>
<keyword evidence="2" id="KW-1185">Reference proteome</keyword>
<evidence type="ECO:0000313" key="2">
    <source>
        <dbReference type="Proteomes" id="UP000515129"/>
    </source>
</evidence>
<sequence length="418" mass="48103">MDRRIFILRCQQTLNNCTRQLTEDSGVLQSTLVRLETMQRSIEWARGRLITAPEADELLQDLNEYIAEVQEHRQHGQQASSSYQAPLTCSGDRGAPHYSITREQLSFLRTCGFSLPSIAEILQVSLATIKRRMKRFHLNRSLTYSEITDVDLDAMITDIVDGNDQLGSEAVRAQLRAGGIRVQRHRVRRSLVRINPRAAALRAMSQRPHRRLYSVAGPNSLWHLDGNHKLIRWRIVIHGGIDGYSRLIVFLRASNNNRSSTVMSYFLNAVARYGVPSRVRTDHGGENQDVCVMMNIFRGSERGSAIRGRSVHNQRIERLWGDMWRGLTNVYYNLFHFLEAESILDIDNEMHIWALHFVYVPRINRRLSAFTQQWNNHGLRTEQHQTPMQIFVRGCLEQQGQRTTAMEEIFGRTAGPAN</sequence>
<dbReference type="InterPro" id="IPR012337">
    <property type="entry name" value="RNaseH-like_sf"/>
</dbReference>
<dbReference type="Gene3D" id="3.30.420.10">
    <property type="entry name" value="Ribonuclease H-like superfamily/Ribonuclease H"/>
    <property type="match status" value="1"/>
</dbReference>
<dbReference type="OrthoDB" id="2686689at2759"/>
<dbReference type="Pfam" id="PF24764">
    <property type="entry name" value="rva_4"/>
    <property type="match status" value="1"/>
</dbReference>
<reference evidence="3" key="1">
    <citation type="submission" date="2025-08" db="UniProtKB">
        <authorList>
            <consortium name="RefSeq"/>
        </authorList>
    </citation>
    <scope>IDENTIFICATION</scope>
    <source>
        <strain evidence="3">Wakin</strain>
        <tissue evidence="3">Muscle</tissue>
    </source>
</reference>
<dbReference type="GeneID" id="113047304"/>
<evidence type="ECO:0000313" key="3">
    <source>
        <dbReference type="RefSeq" id="XP_026064447.1"/>
    </source>
</evidence>
<dbReference type="SUPFAM" id="SSF53098">
    <property type="entry name" value="Ribonuclease H-like"/>
    <property type="match status" value="1"/>
</dbReference>
<dbReference type="Proteomes" id="UP000515129">
    <property type="component" value="Chromosome 28"/>
</dbReference>
<gene>
    <name evidence="3" type="primary">LOC113047304</name>
</gene>
<dbReference type="GO" id="GO:0015074">
    <property type="term" value="P:DNA integration"/>
    <property type="evidence" value="ECO:0007669"/>
    <property type="project" value="InterPro"/>
</dbReference>
<name>A0A6P6JZN2_CARAU</name>
<dbReference type="InterPro" id="IPR001584">
    <property type="entry name" value="Integrase_cat-core"/>
</dbReference>